<protein>
    <submittedName>
        <fullName evidence="1">Uncharacterized protein</fullName>
    </submittedName>
</protein>
<accession>A0A1Y1QQR9</accession>
<sequence length="72" mass="7684">MANPVTSGGTTTGSSEFATAITEMKAKAAESLQFQQQMADLNQKTQAEESAMQYQVARDNAVAQLIETISRG</sequence>
<organism evidence="1 2">
    <name type="scientific">Thiothrix lacustris</name>
    <dbReference type="NCBI Taxonomy" id="525917"/>
    <lineage>
        <taxon>Bacteria</taxon>
        <taxon>Pseudomonadati</taxon>
        <taxon>Pseudomonadota</taxon>
        <taxon>Gammaproteobacteria</taxon>
        <taxon>Thiotrichales</taxon>
        <taxon>Thiotrichaceae</taxon>
        <taxon>Thiothrix</taxon>
    </lineage>
</organism>
<dbReference type="EMBL" id="MTEJ01000084">
    <property type="protein sequence ID" value="OQX11610.1"/>
    <property type="molecule type" value="Genomic_DNA"/>
</dbReference>
<evidence type="ECO:0000313" key="2">
    <source>
        <dbReference type="Proteomes" id="UP000192491"/>
    </source>
</evidence>
<dbReference type="Proteomes" id="UP000192491">
    <property type="component" value="Unassembled WGS sequence"/>
</dbReference>
<evidence type="ECO:0000313" key="1">
    <source>
        <dbReference type="EMBL" id="OQX11610.1"/>
    </source>
</evidence>
<dbReference type="AlphaFoldDB" id="A0A1Y1QQR9"/>
<gene>
    <name evidence="1" type="ORF">BWK73_17155</name>
</gene>
<name>A0A1Y1QQR9_9GAMM</name>
<comment type="caution">
    <text evidence="1">The sequence shown here is derived from an EMBL/GenBank/DDBJ whole genome shotgun (WGS) entry which is preliminary data.</text>
</comment>
<proteinExistence type="predicted"/>
<reference evidence="1 2" key="1">
    <citation type="submission" date="2017-01" db="EMBL/GenBank/DDBJ databases">
        <title>Novel large sulfur bacteria in the metagenomes of groundwater-fed chemosynthetic microbial mats in the Lake Huron basin.</title>
        <authorList>
            <person name="Sharrar A.M."/>
            <person name="Flood B.E."/>
            <person name="Bailey J.V."/>
            <person name="Jones D.S."/>
            <person name="Biddanda B."/>
            <person name="Ruberg S.A."/>
            <person name="Marcus D.N."/>
            <person name="Dick G.J."/>
        </authorList>
    </citation>
    <scope>NUCLEOTIDE SEQUENCE [LARGE SCALE GENOMIC DNA]</scope>
    <source>
        <strain evidence="1">A8</strain>
    </source>
</reference>